<reference evidence="2 3" key="1">
    <citation type="submission" date="2019-09" db="EMBL/GenBank/DDBJ databases">
        <title>Complete genome sequence of Arachidicoccus sp. B3-10 isolated from apple orchard soil.</title>
        <authorList>
            <person name="Kim H.S."/>
            <person name="Han K.-I."/>
            <person name="Suh M.K."/>
            <person name="Lee K.C."/>
            <person name="Eom M.K."/>
            <person name="Kim J.-S."/>
            <person name="Kang S.W."/>
            <person name="Sin Y."/>
            <person name="Lee J.-S."/>
        </authorList>
    </citation>
    <scope>NUCLEOTIDE SEQUENCE [LARGE SCALE GENOMIC DNA]</scope>
    <source>
        <strain evidence="2 3">B3-10</strain>
    </source>
</reference>
<sequence length="194" mass="22840">MQELLNFLMQFGNLNQQQIEFIVSKTTIVDIKKDHPFVKAGKPFNEVIFILEGVLRIFYYNNKDQEITKYFVDENHLLANPYKGEPMTEYIQAITYCKLLVFSEKNWNEISNTIVGWNEIVNNIFHKALLEKMDRRSSLVSEDATTRYLTFLEKFPTLANRVPLSYIASFLGITQQSLSRIRKKTSDETFFTKW</sequence>
<dbReference type="EMBL" id="CP044016">
    <property type="protein sequence ID" value="QES88969.1"/>
    <property type="molecule type" value="Genomic_DNA"/>
</dbReference>
<feature type="domain" description="Cyclic nucleotide-binding" evidence="1">
    <location>
        <begin position="10"/>
        <end position="110"/>
    </location>
</feature>
<organism evidence="2 3">
    <name type="scientific">Rhizosphaericola mali</name>
    <dbReference type="NCBI Taxonomy" id="2545455"/>
    <lineage>
        <taxon>Bacteria</taxon>
        <taxon>Pseudomonadati</taxon>
        <taxon>Bacteroidota</taxon>
        <taxon>Chitinophagia</taxon>
        <taxon>Chitinophagales</taxon>
        <taxon>Chitinophagaceae</taxon>
        <taxon>Rhizosphaericola</taxon>
    </lineage>
</organism>
<dbReference type="Gene3D" id="2.60.120.10">
    <property type="entry name" value="Jelly Rolls"/>
    <property type="match status" value="1"/>
</dbReference>
<dbReference type="InterPro" id="IPR014710">
    <property type="entry name" value="RmlC-like_jellyroll"/>
</dbReference>
<protein>
    <submittedName>
        <fullName evidence="2">Crp/Fnr family transcriptional regulator</fullName>
    </submittedName>
</protein>
<dbReference type="Proteomes" id="UP000292424">
    <property type="component" value="Chromosome"/>
</dbReference>
<dbReference type="SUPFAM" id="SSF51206">
    <property type="entry name" value="cAMP-binding domain-like"/>
    <property type="match status" value="1"/>
</dbReference>
<dbReference type="PROSITE" id="PS50042">
    <property type="entry name" value="CNMP_BINDING_3"/>
    <property type="match status" value="1"/>
</dbReference>
<name>A0A5P2G494_9BACT</name>
<dbReference type="Pfam" id="PF00027">
    <property type="entry name" value="cNMP_binding"/>
    <property type="match status" value="1"/>
</dbReference>
<dbReference type="RefSeq" id="WP_131329915.1">
    <property type="nucleotide sequence ID" value="NZ_CP044016.1"/>
</dbReference>
<dbReference type="OrthoDB" id="758145at2"/>
<proteinExistence type="predicted"/>
<evidence type="ECO:0000313" key="2">
    <source>
        <dbReference type="EMBL" id="QES88969.1"/>
    </source>
</evidence>
<accession>A0A5P2G494</accession>
<gene>
    <name evidence="2" type="ORF">E0W69_009975</name>
</gene>
<dbReference type="InterPro" id="IPR018490">
    <property type="entry name" value="cNMP-bd_dom_sf"/>
</dbReference>
<evidence type="ECO:0000313" key="3">
    <source>
        <dbReference type="Proteomes" id="UP000292424"/>
    </source>
</evidence>
<dbReference type="KEGG" id="arac:E0W69_009975"/>
<dbReference type="AlphaFoldDB" id="A0A5P2G494"/>
<evidence type="ECO:0000259" key="1">
    <source>
        <dbReference type="PROSITE" id="PS50042"/>
    </source>
</evidence>
<dbReference type="InterPro" id="IPR000595">
    <property type="entry name" value="cNMP-bd_dom"/>
</dbReference>
<keyword evidence="3" id="KW-1185">Reference proteome</keyword>